<gene>
    <name evidence="2" type="ORF">HMPREF0762_00083</name>
</gene>
<keyword evidence="1" id="KW-0472">Membrane</keyword>
<organism evidence="2 3">
    <name type="scientific">Slackia exigua (strain ATCC 700122 / DSM 15923 / CIP 105133 / JCM 11022 / KCTC 5966 / S-7)</name>
    <dbReference type="NCBI Taxonomy" id="649764"/>
    <lineage>
        <taxon>Bacteria</taxon>
        <taxon>Bacillati</taxon>
        <taxon>Actinomycetota</taxon>
        <taxon>Coriobacteriia</taxon>
        <taxon>Eggerthellales</taxon>
        <taxon>Eggerthellaceae</taxon>
        <taxon>Slackia</taxon>
    </lineage>
</organism>
<evidence type="ECO:0008006" key="4">
    <source>
        <dbReference type="Google" id="ProtNLM"/>
    </source>
</evidence>
<dbReference type="AlphaFoldDB" id="D0WE58"/>
<feature type="transmembrane region" description="Helical" evidence="1">
    <location>
        <begin position="6"/>
        <end position="26"/>
    </location>
</feature>
<keyword evidence="1" id="KW-0812">Transmembrane</keyword>
<feature type="transmembrane region" description="Helical" evidence="1">
    <location>
        <begin position="108"/>
        <end position="129"/>
    </location>
</feature>
<dbReference type="RefSeq" id="WP_006361331.1">
    <property type="nucleotide sequence ID" value="NZ_GG700630.1"/>
</dbReference>
<dbReference type="Pfam" id="PF06541">
    <property type="entry name" value="ABC_trans_CmpB"/>
    <property type="match status" value="1"/>
</dbReference>
<evidence type="ECO:0000313" key="2">
    <source>
        <dbReference type="EMBL" id="EEZ61996.1"/>
    </source>
</evidence>
<dbReference type="InterPro" id="IPR010540">
    <property type="entry name" value="CmpB_TMEM229"/>
</dbReference>
<evidence type="ECO:0000256" key="1">
    <source>
        <dbReference type="SAM" id="Phobius"/>
    </source>
</evidence>
<name>D0WE58_SLAES</name>
<protein>
    <recommendedName>
        <fullName evidence="4">PF06541 family protein</fullName>
    </recommendedName>
</protein>
<dbReference type="EMBL" id="ACUX02000004">
    <property type="protein sequence ID" value="EEZ61996.1"/>
    <property type="molecule type" value="Genomic_DNA"/>
</dbReference>
<evidence type="ECO:0000313" key="3">
    <source>
        <dbReference type="Proteomes" id="UP000006001"/>
    </source>
</evidence>
<keyword evidence="3" id="KW-1185">Reference proteome</keyword>
<dbReference type="STRING" id="649764.HMPREF0762_00083"/>
<sequence>MTYDLALLFLSFLFYSFCGWLFEVIYCSLKEDRLINRGFLNGPYCPIYGAGAIAAVILFGDVRNPIALFFASACTCTVMEYATSYAMERIFHARWWDYDGRFLNLNGRVCLAGFMLFGVACIVVIRIIHPALASLAEAVPVKAVVIVGSAAFVAFVADIIVTGIGLANLRARFDAFYAGVSDRTRALYEALAAEEGAFERVRNALPQNAATEGMAAAASKGLDLLRSIPANRVAGDMYRRLKDRGVDLSPADLIDAFQSKLNDQERRIFAAFPHLQAIDYKEEFAKLRERIDPRAK</sequence>
<comment type="caution">
    <text evidence="2">The sequence shown here is derived from an EMBL/GenBank/DDBJ whole genome shotgun (WGS) entry which is preliminary data.</text>
</comment>
<dbReference type="OrthoDB" id="9789229at2"/>
<accession>D0WE58</accession>
<feature type="transmembrane region" description="Helical" evidence="1">
    <location>
        <begin position="66"/>
        <end position="87"/>
    </location>
</feature>
<dbReference type="eggNOG" id="COG4905">
    <property type="taxonomic scope" value="Bacteria"/>
</dbReference>
<proteinExistence type="predicted"/>
<feature type="transmembrane region" description="Helical" evidence="1">
    <location>
        <begin position="141"/>
        <end position="167"/>
    </location>
</feature>
<dbReference type="Proteomes" id="UP000006001">
    <property type="component" value="Unassembled WGS sequence"/>
</dbReference>
<keyword evidence="1" id="KW-1133">Transmembrane helix</keyword>
<dbReference type="GeneID" id="85006767"/>
<dbReference type="HOGENOM" id="CLU_055257_2_2_11"/>
<reference evidence="2" key="1">
    <citation type="submission" date="2009-10" db="EMBL/GenBank/DDBJ databases">
        <authorList>
            <person name="Weinstock G."/>
            <person name="Sodergren E."/>
            <person name="Clifton S."/>
            <person name="Fulton L."/>
            <person name="Fulton B."/>
            <person name="Courtney L."/>
            <person name="Fronick C."/>
            <person name="Harrison M."/>
            <person name="Strong C."/>
            <person name="Farmer C."/>
            <person name="Delahaunty K."/>
            <person name="Markovic C."/>
            <person name="Hall O."/>
            <person name="Minx P."/>
            <person name="Tomlinson C."/>
            <person name="Mitreva M."/>
            <person name="Nelson J."/>
            <person name="Hou S."/>
            <person name="Wollam A."/>
            <person name="Pepin K.H."/>
            <person name="Johnson M."/>
            <person name="Bhonagiri V."/>
            <person name="Nash W.E."/>
            <person name="Warren W."/>
            <person name="Chinwalla A."/>
            <person name="Mardis E.R."/>
            <person name="Wilson R.K."/>
        </authorList>
    </citation>
    <scope>NUCLEOTIDE SEQUENCE [LARGE SCALE GENOMIC DNA]</scope>
    <source>
        <strain evidence="2">ATCC 700122</strain>
    </source>
</reference>
<feature type="transmembrane region" description="Helical" evidence="1">
    <location>
        <begin position="38"/>
        <end position="60"/>
    </location>
</feature>